<keyword evidence="12" id="KW-0067">ATP-binding</keyword>
<dbReference type="SUPFAM" id="SSF55874">
    <property type="entry name" value="ATPase domain of HSP90 chaperone/DNA topoisomerase II/histidine kinase"/>
    <property type="match status" value="1"/>
</dbReference>
<proteinExistence type="predicted"/>
<evidence type="ECO:0000256" key="10">
    <source>
        <dbReference type="ARBA" id="ARBA00022741"/>
    </source>
</evidence>
<keyword evidence="9 16" id="KW-0812">Transmembrane</keyword>
<keyword evidence="15 16" id="KW-0472">Membrane</keyword>
<dbReference type="SMART" id="SM00387">
    <property type="entry name" value="HATPase_c"/>
    <property type="match status" value="1"/>
</dbReference>
<evidence type="ECO:0000256" key="12">
    <source>
        <dbReference type="ARBA" id="ARBA00022840"/>
    </source>
</evidence>
<evidence type="ECO:0000256" key="16">
    <source>
        <dbReference type="SAM" id="Phobius"/>
    </source>
</evidence>
<dbReference type="CDD" id="cd06225">
    <property type="entry name" value="HAMP"/>
    <property type="match status" value="1"/>
</dbReference>
<dbReference type="AlphaFoldDB" id="A0A1J5S082"/>
<evidence type="ECO:0000256" key="6">
    <source>
        <dbReference type="ARBA" id="ARBA00022519"/>
    </source>
</evidence>
<dbReference type="InterPro" id="IPR003660">
    <property type="entry name" value="HAMP_dom"/>
</dbReference>
<keyword evidence="6" id="KW-0997">Cell inner membrane</keyword>
<dbReference type="InterPro" id="IPR036890">
    <property type="entry name" value="HATPase_C_sf"/>
</dbReference>
<evidence type="ECO:0000256" key="15">
    <source>
        <dbReference type="ARBA" id="ARBA00023136"/>
    </source>
</evidence>
<dbReference type="Gene3D" id="3.30.565.10">
    <property type="entry name" value="Histidine kinase-like ATPase, C-terminal domain"/>
    <property type="match status" value="1"/>
</dbReference>
<dbReference type="Pfam" id="PF00672">
    <property type="entry name" value="HAMP"/>
    <property type="match status" value="1"/>
</dbReference>
<evidence type="ECO:0000256" key="3">
    <source>
        <dbReference type="ARBA" id="ARBA00004533"/>
    </source>
</evidence>
<dbReference type="EC" id="2.7.13.3" evidence="4"/>
<dbReference type="CDD" id="cd00082">
    <property type="entry name" value="HisKA"/>
    <property type="match status" value="1"/>
</dbReference>
<keyword evidence="7" id="KW-0597">Phosphoprotein</keyword>
<dbReference type="PANTHER" id="PTHR45436">
    <property type="entry name" value="SENSOR HISTIDINE KINASE YKOH"/>
    <property type="match status" value="1"/>
</dbReference>
<dbReference type="SUPFAM" id="SSF158472">
    <property type="entry name" value="HAMP domain-like"/>
    <property type="match status" value="1"/>
</dbReference>
<dbReference type="InterPro" id="IPR006290">
    <property type="entry name" value="CztS_silS_copS"/>
</dbReference>
<keyword evidence="10" id="KW-0547">Nucleotide-binding</keyword>
<keyword evidence="11 19" id="KW-0418">Kinase</keyword>
<dbReference type="InterPro" id="IPR004358">
    <property type="entry name" value="Sig_transdc_His_kin-like_C"/>
</dbReference>
<keyword evidence="13 16" id="KW-1133">Transmembrane helix</keyword>
<dbReference type="PROSITE" id="PS50885">
    <property type="entry name" value="HAMP"/>
    <property type="match status" value="1"/>
</dbReference>
<dbReference type="SMART" id="SM00388">
    <property type="entry name" value="HisKA"/>
    <property type="match status" value="1"/>
</dbReference>
<evidence type="ECO:0000256" key="13">
    <source>
        <dbReference type="ARBA" id="ARBA00022989"/>
    </source>
</evidence>
<accession>A0A1J5S082</accession>
<evidence type="ECO:0000313" key="19">
    <source>
        <dbReference type="EMBL" id="OIR01530.1"/>
    </source>
</evidence>
<evidence type="ECO:0000256" key="1">
    <source>
        <dbReference type="ARBA" id="ARBA00000085"/>
    </source>
</evidence>
<comment type="catalytic activity">
    <reaction evidence="1">
        <text>ATP + protein L-histidine = ADP + protein N-phospho-L-histidine.</text>
        <dbReference type="EC" id="2.7.13.3"/>
    </reaction>
</comment>
<protein>
    <recommendedName>
        <fullName evidence="4">histidine kinase</fullName>
        <ecNumber evidence="4">2.7.13.3</ecNumber>
    </recommendedName>
</protein>
<dbReference type="NCBIfam" id="TIGR01386">
    <property type="entry name" value="cztS_silS_copS"/>
    <property type="match status" value="1"/>
</dbReference>
<evidence type="ECO:0000256" key="8">
    <source>
        <dbReference type="ARBA" id="ARBA00022679"/>
    </source>
</evidence>
<feature type="domain" description="HAMP" evidence="18">
    <location>
        <begin position="207"/>
        <end position="260"/>
    </location>
</feature>
<evidence type="ECO:0000259" key="18">
    <source>
        <dbReference type="PROSITE" id="PS50885"/>
    </source>
</evidence>
<dbReference type="EMBL" id="MLJW01000083">
    <property type="protein sequence ID" value="OIR01530.1"/>
    <property type="molecule type" value="Genomic_DNA"/>
</dbReference>
<evidence type="ECO:0000256" key="5">
    <source>
        <dbReference type="ARBA" id="ARBA00022475"/>
    </source>
</evidence>
<sequence>MSSRNAPAEAVAASPRPAQWSIVRRLTVLYTATTAALLVGAAAYLYWTQVQNLEREDNDFLVNKIQDCRRLLREHPDQVRQLVNEVQIESVTSPIKYYIRILDLKGRTVLETPGMAARLPAKVFPPAAPATKVPSRGTLHRTQSGRFCLMMAGDAGARLAGADEVSFQVALDVSEEEELIEGYRWKLLAVILSGTVFSCVAGYFVARRGLAPLQEITQLTERITASQLHERIESTGWPVELASLARSFDRMLDRLGDSFNRLSQFSADLAHELRTPINNLCGEAGVALSQSRTPDEYRSTLESSLEEFARLTRLIDNLLFLARADSPTATAACERFKAREAVDNVCEFYEALADDRGVAVRSAGDGFVSADPVLFRQAASNLISNALNHTPRGGQVVVTVRPGADGGCEVEVADTGCGIEGRHLPYLFDRLYRVEPARSQNPDGAGLGLAIVKSIMTLHGGTVRVVSEPGRGSKFTLQFPNAAAR</sequence>
<evidence type="ECO:0000259" key="17">
    <source>
        <dbReference type="PROSITE" id="PS50109"/>
    </source>
</evidence>
<dbReference type="CDD" id="cd00075">
    <property type="entry name" value="HATPase"/>
    <property type="match status" value="1"/>
</dbReference>
<dbReference type="SMART" id="SM00304">
    <property type="entry name" value="HAMP"/>
    <property type="match status" value="1"/>
</dbReference>
<dbReference type="FunFam" id="3.30.565.10:FF:000006">
    <property type="entry name" value="Sensor histidine kinase WalK"/>
    <property type="match status" value="1"/>
</dbReference>
<keyword evidence="14" id="KW-0902">Two-component regulatory system</keyword>
<dbReference type="Gene3D" id="1.10.287.130">
    <property type="match status" value="1"/>
</dbReference>
<name>A0A1J5S082_9ZZZZ</name>
<evidence type="ECO:0000256" key="9">
    <source>
        <dbReference type="ARBA" id="ARBA00022692"/>
    </source>
</evidence>
<evidence type="ECO:0000256" key="2">
    <source>
        <dbReference type="ARBA" id="ARBA00004141"/>
    </source>
</evidence>
<dbReference type="InterPro" id="IPR050428">
    <property type="entry name" value="TCS_sensor_his_kinase"/>
</dbReference>
<dbReference type="Pfam" id="PF02518">
    <property type="entry name" value="HATPase_c"/>
    <property type="match status" value="1"/>
</dbReference>
<dbReference type="GO" id="GO:0000155">
    <property type="term" value="F:phosphorelay sensor kinase activity"/>
    <property type="evidence" value="ECO:0007669"/>
    <property type="project" value="InterPro"/>
</dbReference>
<comment type="subcellular location">
    <subcellularLocation>
        <location evidence="3">Cell inner membrane</location>
    </subcellularLocation>
    <subcellularLocation>
        <location evidence="2">Membrane</location>
        <topology evidence="2">Multi-pass membrane protein</topology>
    </subcellularLocation>
</comment>
<dbReference type="InterPro" id="IPR003594">
    <property type="entry name" value="HATPase_dom"/>
</dbReference>
<dbReference type="GO" id="GO:0005524">
    <property type="term" value="F:ATP binding"/>
    <property type="evidence" value="ECO:0007669"/>
    <property type="project" value="UniProtKB-KW"/>
</dbReference>
<reference evidence="19" key="1">
    <citation type="submission" date="2016-10" db="EMBL/GenBank/DDBJ databases">
        <title>Sequence of Gallionella enrichment culture.</title>
        <authorList>
            <person name="Poehlein A."/>
            <person name="Muehling M."/>
            <person name="Daniel R."/>
        </authorList>
    </citation>
    <scope>NUCLEOTIDE SEQUENCE</scope>
</reference>
<dbReference type="InterPro" id="IPR003661">
    <property type="entry name" value="HisK_dim/P_dom"/>
</dbReference>
<evidence type="ECO:0000256" key="14">
    <source>
        <dbReference type="ARBA" id="ARBA00023012"/>
    </source>
</evidence>
<keyword evidence="8 19" id="KW-0808">Transferase</keyword>
<feature type="domain" description="Histidine kinase" evidence="17">
    <location>
        <begin position="268"/>
        <end position="483"/>
    </location>
</feature>
<dbReference type="FunFam" id="1.10.287.130:FF:000001">
    <property type="entry name" value="Two-component sensor histidine kinase"/>
    <property type="match status" value="1"/>
</dbReference>
<keyword evidence="5" id="KW-1003">Cell membrane</keyword>
<dbReference type="PRINTS" id="PR00344">
    <property type="entry name" value="BCTRLSENSOR"/>
</dbReference>
<evidence type="ECO:0000256" key="11">
    <source>
        <dbReference type="ARBA" id="ARBA00022777"/>
    </source>
</evidence>
<dbReference type="PROSITE" id="PS50109">
    <property type="entry name" value="HIS_KIN"/>
    <property type="match status" value="1"/>
</dbReference>
<dbReference type="InterPro" id="IPR036097">
    <property type="entry name" value="HisK_dim/P_sf"/>
</dbReference>
<gene>
    <name evidence="19" type="primary">cusS_6</name>
    <name evidence="19" type="ORF">GALL_164310</name>
</gene>
<comment type="caution">
    <text evidence="19">The sequence shown here is derived from an EMBL/GenBank/DDBJ whole genome shotgun (WGS) entry which is preliminary data.</text>
</comment>
<organism evidence="19">
    <name type="scientific">mine drainage metagenome</name>
    <dbReference type="NCBI Taxonomy" id="410659"/>
    <lineage>
        <taxon>unclassified sequences</taxon>
        <taxon>metagenomes</taxon>
        <taxon>ecological metagenomes</taxon>
    </lineage>
</organism>
<dbReference type="Gene3D" id="6.10.340.10">
    <property type="match status" value="1"/>
</dbReference>
<evidence type="ECO:0000256" key="4">
    <source>
        <dbReference type="ARBA" id="ARBA00012438"/>
    </source>
</evidence>
<dbReference type="GO" id="GO:0005886">
    <property type="term" value="C:plasma membrane"/>
    <property type="evidence" value="ECO:0007669"/>
    <property type="project" value="UniProtKB-SubCell"/>
</dbReference>
<dbReference type="SUPFAM" id="SSF47384">
    <property type="entry name" value="Homodimeric domain of signal transducing histidine kinase"/>
    <property type="match status" value="1"/>
</dbReference>
<dbReference type="PANTHER" id="PTHR45436:SF15">
    <property type="entry name" value="SENSOR HISTIDINE KINASE CUSS"/>
    <property type="match status" value="1"/>
</dbReference>
<dbReference type="InterPro" id="IPR005467">
    <property type="entry name" value="His_kinase_dom"/>
</dbReference>
<dbReference type="Pfam" id="PF00512">
    <property type="entry name" value="HisKA"/>
    <property type="match status" value="1"/>
</dbReference>
<feature type="transmembrane region" description="Helical" evidence="16">
    <location>
        <begin position="27"/>
        <end position="47"/>
    </location>
</feature>
<evidence type="ECO:0000256" key="7">
    <source>
        <dbReference type="ARBA" id="ARBA00022553"/>
    </source>
</evidence>